<dbReference type="Proteomes" id="UP001381693">
    <property type="component" value="Unassembled WGS sequence"/>
</dbReference>
<feature type="compositionally biased region" description="Acidic residues" evidence="1">
    <location>
        <begin position="8"/>
        <end position="24"/>
    </location>
</feature>
<gene>
    <name evidence="2" type="ORF">SK128_012186</name>
</gene>
<proteinExistence type="predicted"/>
<sequence length="132" mass="14863">MYLYVTAEGEDGVEAEATSEEREDPEGKETTPDDEEAPPVSTEATSPEPKEISEENEGEVSFGTCMSDANVCKVISKHLRKEFWKLNRKRKSTLQVGLNILPSERVQGTFCSVRLSLNDDRPWLNDDRQTIV</sequence>
<reference evidence="2 3" key="1">
    <citation type="submission" date="2023-11" db="EMBL/GenBank/DDBJ databases">
        <title>Halocaridina rubra genome assembly.</title>
        <authorList>
            <person name="Smith C."/>
        </authorList>
    </citation>
    <scope>NUCLEOTIDE SEQUENCE [LARGE SCALE GENOMIC DNA]</scope>
    <source>
        <strain evidence="2">EP-1</strain>
        <tissue evidence="2">Whole</tissue>
    </source>
</reference>
<evidence type="ECO:0000313" key="2">
    <source>
        <dbReference type="EMBL" id="KAK7026766.1"/>
    </source>
</evidence>
<evidence type="ECO:0000256" key="1">
    <source>
        <dbReference type="SAM" id="MobiDB-lite"/>
    </source>
</evidence>
<name>A0AAN8WBH1_HALRR</name>
<protein>
    <submittedName>
        <fullName evidence="2">Uncharacterized protein</fullName>
    </submittedName>
</protein>
<accession>A0AAN8WBH1</accession>
<feature type="region of interest" description="Disordered" evidence="1">
    <location>
        <begin position="1"/>
        <end position="60"/>
    </location>
</feature>
<dbReference type="AlphaFoldDB" id="A0AAN8WBH1"/>
<keyword evidence="3" id="KW-1185">Reference proteome</keyword>
<dbReference type="EMBL" id="JAXCGZ010022699">
    <property type="protein sequence ID" value="KAK7026766.1"/>
    <property type="molecule type" value="Genomic_DNA"/>
</dbReference>
<comment type="caution">
    <text evidence="2">The sequence shown here is derived from an EMBL/GenBank/DDBJ whole genome shotgun (WGS) entry which is preliminary data.</text>
</comment>
<evidence type="ECO:0000313" key="3">
    <source>
        <dbReference type="Proteomes" id="UP001381693"/>
    </source>
</evidence>
<organism evidence="2 3">
    <name type="scientific">Halocaridina rubra</name>
    <name type="common">Hawaiian red shrimp</name>
    <dbReference type="NCBI Taxonomy" id="373956"/>
    <lineage>
        <taxon>Eukaryota</taxon>
        <taxon>Metazoa</taxon>
        <taxon>Ecdysozoa</taxon>
        <taxon>Arthropoda</taxon>
        <taxon>Crustacea</taxon>
        <taxon>Multicrustacea</taxon>
        <taxon>Malacostraca</taxon>
        <taxon>Eumalacostraca</taxon>
        <taxon>Eucarida</taxon>
        <taxon>Decapoda</taxon>
        <taxon>Pleocyemata</taxon>
        <taxon>Caridea</taxon>
        <taxon>Atyoidea</taxon>
        <taxon>Atyidae</taxon>
        <taxon>Halocaridina</taxon>
    </lineage>
</organism>